<name>A0ABP9WR05_9GAMM</name>
<evidence type="ECO:0000256" key="1">
    <source>
        <dbReference type="SAM" id="MobiDB-lite"/>
    </source>
</evidence>
<feature type="domain" description="Glycosyltransferase 2-like" evidence="2">
    <location>
        <begin position="23"/>
        <end position="92"/>
    </location>
</feature>
<evidence type="ECO:0000313" key="4">
    <source>
        <dbReference type="Proteomes" id="UP001408594"/>
    </source>
</evidence>
<proteinExistence type="predicted"/>
<reference evidence="3 4" key="1">
    <citation type="submission" date="2024-02" db="EMBL/GenBank/DDBJ databases">
        <title>Microbulbifer aestuariivivens NBRC 112533.</title>
        <authorList>
            <person name="Ichikawa N."/>
            <person name="Katano-Makiyama Y."/>
            <person name="Hidaka K."/>
        </authorList>
    </citation>
    <scope>NUCLEOTIDE SEQUENCE [LARGE SCALE GENOMIC DNA]</scope>
    <source>
        <strain evidence="3 4">NBRC 112533</strain>
    </source>
</reference>
<dbReference type="Pfam" id="PF00535">
    <property type="entry name" value="Glycos_transf_2"/>
    <property type="match status" value="1"/>
</dbReference>
<evidence type="ECO:0000259" key="2">
    <source>
        <dbReference type="Pfam" id="PF00535"/>
    </source>
</evidence>
<sequence>MPYPISEAFVGEAGLAETSIPAVIIPAHNEEQSITALLRALSPGMQASLYTVTVACNGCTDRTAAIVRYHFPEVRCIELSQASKVAALNAAERQGAMDAAAGDRDGGARESENEKESGGWQAGYPRIYIDADVVINTSAVVSLIAACRQASQPVVVAPRAVPITDGCAWIVRAYYRAWQKTVFFQQQGFGSGVYGLNRAARDKFDRFPNLISDDGFVRQRLAYQNILVVESAKSLVQSPRDLAGLIRIKTRSKLGCLEMNPRFPLPAAPASPAASASAISPLSASATSEGATASRRFVEPPTLTEWLVYGAINLLALVNAHRLLRRHGSARWLRDDSSRRST</sequence>
<protein>
    <recommendedName>
        <fullName evidence="2">Glycosyltransferase 2-like domain-containing protein</fullName>
    </recommendedName>
</protein>
<dbReference type="InterPro" id="IPR001173">
    <property type="entry name" value="Glyco_trans_2-like"/>
</dbReference>
<feature type="compositionally biased region" description="Basic and acidic residues" evidence="1">
    <location>
        <begin position="101"/>
        <end position="117"/>
    </location>
</feature>
<keyword evidence="4" id="KW-1185">Reference proteome</keyword>
<organism evidence="3 4">
    <name type="scientific">Microbulbifer aestuariivivens</name>
    <dbReference type="NCBI Taxonomy" id="1908308"/>
    <lineage>
        <taxon>Bacteria</taxon>
        <taxon>Pseudomonadati</taxon>
        <taxon>Pseudomonadota</taxon>
        <taxon>Gammaproteobacteria</taxon>
        <taxon>Cellvibrionales</taxon>
        <taxon>Microbulbiferaceae</taxon>
        <taxon>Microbulbifer</taxon>
    </lineage>
</organism>
<evidence type="ECO:0000313" key="3">
    <source>
        <dbReference type="EMBL" id="GAA5525539.1"/>
    </source>
</evidence>
<dbReference type="Proteomes" id="UP001408594">
    <property type="component" value="Unassembled WGS sequence"/>
</dbReference>
<comment type="caution">
    <text evidence="3">The sequence shown here is derived from an EMBL/GenBank/DDBJ whole genome shotgun (WGS) entry which is preliminary data.</text>
</comment>
<dbReference type="InterPro" id="IPR029044">
    <property type="entry name" value="Nucleotide-diphossugar_trans"/>
</dbReference>
<dbReference type="SUPFAM" id="SSF53448">
    <property type="entry name" value="Nucleotide-diphospho-sugar transferases"/>
    <property type="match status" value="1"/>
</dbReference>
<accession>A0ABP9WR05</accession>
<gene>
    <name evidence="3" type="ORF">Maes01_02109</name>
</gene>
<dbReference type="EMBL" id="BAABRT010000016">
    <property type="protein sequence ID" value="GAA5525539.1"/>
    <property type="molecule type" value="Genomic_DNA"/>
</dbReference>
<dbReference type="Gene3D" id="3.90.550.10">
    <property type="entry name" value="Spore Coat Polysaccharide Biosynthesis Protein SpsA, Chain A"/>
    <property type="match status" value="1"/>
</dbReference>
<dbReference type="RefSeq" id="WP_345551306.1">
    <property type="nucleotide sequence ID" value="NZ_BAABRT010000016.1"/>
</dbReference>
<feature type="region of interest" description="Disordered" evidence="1">
    <location>
        <begin position="98"/>
        <end position="119"/>
    </location>
</feature>